<dbReference type="GO" id="GO:0003677">
    <property type="term" value="F:DNA binding"/>
    <property type="evidence" value="ECO:0007669"/>
    <property type="project" value="UniProtKB-KW"/>
</dbReference>
<sequence>METHPTMTRRPIADDPEHADEAESGAAEDRYFITALARGLDVLSCFRSADRSLSNLQIAERCGLPKSTVTRIVHTLSQRGFLVPTETGFALGTAALALGSTMLARMDIRQFARPLMHQLSEFSGATVALGVRDRLSMIYTEVARSSATLALTLQVGSRVSLATSAMGRAWLACATKEERDAVLRLAAEQDAKASTAIRQGITRGGQDYKAYGCTTSFGEWQKEVNAIAVAFRTSGTIPSMALNCGGPATSLSKKFLLDQVRPRLIELARQLEATPL</sequence>
<evidence type="ECO:0000259" key="5">
    <source>
        <dbReference type="PROSITE" id="PS51077"/>
    </source>
</evidence>
<dbReference type="GO" id="GO:0045892">
    <property type="term" value="P:negative regulation of DNA-templated transcription"/>
    <property type="evidence" value="ECO:0007669"/>
    <property type="project" value="TreeGrafter"/>
</dbReference>
<evidence type="ECO:0000256" key="3">
    <source>
        <dbReference type="ARBA" id="ARBA00023163"/>
    </source>
</evidence>
<feature type="domain" description="IclR-ED" evidence="6">
    <location>
        <begin position="94"/>
        <end position="276"/>
    </location>
</feature>
<dbReference type="Gene3D" id="1.10.10.10">
    <property type="entry name" value="Winged helix-like DNA-binding domain superfamily/Winged helix DNA-binding domain"/>
    <property type="match status" value="1"/>
</dbReference>
<feature type="compositionally biased region" description="Basic and acidic residues" evidence="4">
    <location>
        <begin position="11"/>
        <end position="24"/>
    </location>
</feature>
<dbReference type="InterPro" id="IPR036388">
    <property type="entry name" value="WH-like_DNA-bd_sf"/>
</dbReference>
<name>A0A239HP36_9BURK</name>
<dbReference type="GO" id="GO:0003700">
    <property type="term" value="F:DNA-binding transcription factor activity"/>
    <property type="evidence" value="ECO:0007669"/>
    <property type="project" value="TreeGrafter"/>
</dbReference>
<dbReference type="InterPro" id="IPR050707">
    <property type="entry name" value="HTH_MetabolicPath_Reg"/>
</dbReference>
<dbReference type="InterPro" id="IPR014757">
    <property type="entry name" value="Tscrpt_reg_IclR_C"/>
</dbReference>
<evidence type="ECO:0000313" key="8">
    <source>
        <dbReference type="Proteomes" id="UP000198284"/>
    </source>
</evidence>
<keyword evidence="8" id="KW-1185">Reference proteome</keyword>
<proteinExistence type="predicted"/>
<dbReference type="EMBL" id="FZOT01000007">
    <property type="protein sequence ID" value="SNS83129.1"/>
    <property type="molecule type" value="Genomic_DNA"/>
</dbReference>
<accession>A0A239HP36</accession>
<evidence type="ECO:0000259" key="6">
    <source>
        <dbReference type="PROSITE" id="PS51078"/>
    </source>
</evidence>
<dbReference type="Pfam" id="PF01614">
    <property type="entry name" value="IclR_C"/>
    <property type="match status" value="1"/>
</dbReference>
<dbReference type="PROSITE" id="PS51077">
    <property type="entry name" value="HTH_ICLR"/>
    <property type="match status" value="1"/>
</dbReference>
<feature type="domain" description="HTH iclR-type" evidence="5">
    <location>
        <begin position="33"/>
        <end position="93"/>
    </location>
</feature>
<dbReference type="PANTHER" id="PTHR30136:SF33">
    <property type="entry name" value="TRANSCRIPTIONAL REGULATORY PROTEIN"/>
    <property type="match status" value="1"/>
</dbReference>
<dbReference type="SUPFAM" id="SSF55781">
    <property type="entry name" value="GAF domain-like"/>
    <property type="match status" value="1"/>
</dbReference>
<evidence type="ECO:0000256" key="4">
    <source>
        <dbReference type="SAM" id="MobiDB-lite"/>
    </source>
</evidence>
<evidence type="ECO:0000256" key="1">
    <source>
        <dbReference type="ARBA" id="ARBA00023015"/>
    </source>
</evidence>
<reference evidence="7 8" key="1">
    <citation type="submission" date="2017-06" db="EMBL/GenBank/DDBJ databases">
        <authorList>
            <person name="Kim H.J."/>
            <person name="Triplett B.A."/>
        </authorList>
    </citation>
    <scope>NUCLEOTIDE SEQUENCE [LARGE SCALE GENOMIC DNA]</scope>
    <source>
        <strain evidence="7 8">U15</strain>
    </source>
</reference>
<protein>
    <submittedName>
        <fullName evidence="7">Transcriptional regulator, IclR family</fullName>
    </submittedName>
</protein>
<feature type="region of interest" description="Disordered" evidence="4">
    <location>
        <begin position="1"/>
        <end position="24"/>
    </location>
</feature>
<keyword evidence="3" id="KW-0804">Transcription</keyword>
<dbReference type="Pfam" id="PF09339">
    <property type="entry name" value="HTH_IclR"/>
    <property type="match status" value="1"/>
</dbReference>
<dbReference type="InterPro" id="IPR005471">
    <property type="entry name" value="Tscrpt_reg_IclR_N"/>
</dbReference>
<dbReference type="PANTHER" id="PTHR30136">
    <property type="entry name" value="HELIX-TURN-HELIX TRANSCRIPTIONAL REGULATOR, ICLR FAMILY"/>
    <property type="match status" value="1"/>
</dbReference>
<keyword evidence="1" id="KW-0805">Transcription regulation</keyword>
<dbReference type="SUPFAM" id="SSF46785">
    <property type="entry name" value="Winged helix' DNA-binding domain"/>
    <property type="match status" value="1"/>
</dbReference>
<organism evidence="7 8">
    <name type="scientific">Noviherbaspirillum humi</name>
    <dbReference type="NCBI Taxonomy" id="1688639"/>
    <lineage>
        <taxon>Bacteria</taxon>
        <taxon>Pseudomonadati</taxon>
        <taxon>Pseudomonadota</taxon>
        <taxon>Betaproteobacteria</taxon>
        <taxon>Burkholderiales</taxon>
        <taxon>Oxalobacteraceae</taxon>
        <taxon>Noviherbaspirillum</taxon>
    </lineage>
</organism>
<dbReference type="SMART" id="SM00346">
    <property type="entry name" value="HTH_ICLR"/>
    <property type="match status" value="1"/>
</dbReference>
<dbReference type="PROSITE" id="PS51078">
    <property type="entry name" value="ICLR_ED"/>
    <property type="match status" value="1"/>
</dbReference>
<dbReference type="Gene3D" id="3.30.450.40">
    <property type="match status" value="1"/>
</dbReference>
<dbReference type="AlphaFoldDB" id="A0A239HP36"/>
<keyword evidence="2" id="KW-0238">DNA-binding</keyword>
<dbReference type="InterPro" id="IPR029016">
    <property type="entry name" value="GAF-like_dom_sf"/>
</dbReference>
<gene>
    <name evidence="7" type="ORF">SAMN06265795_10795</name>
</gene>
<evidence type="ECO:0000256" key="2">
    <source>
        <dbReference type="ARBA" id="ARBA00023125"/>
    </source>
</evidence>
<dbReference type="InterPro" id="IPR036390">
    <property type="entry name" value="WH_DNA-bd_sf"/>
</dbReference>
<dbReference type="Proteomes" id="UP000198284">
    <property type="component" value="Unassembled WGS sequence"/>
</dbReference>
<evidence type="ECO:0000313" key="7">
    <source>
        <dbReference type="EMBL" id="SNS83129.1"/>
    </source>
</evidence>